<dbReference type="InterPro" id="IPR051791">
    <property type="entry name" value="Pra-immunoreactive"/>
</dbReference>
<reference evidence="9 10" key="1">
    <citation type="submission" date="2018-01" db="EMBL/GenBank/DDBJ databases">
        <title>Draft genome sequence of Sphaerisporangium sp. 7K107.</title>
        <authorList>
            <person name="Sahin N."/>
            <person name="Saygin H."/>
            <person name="Ay H."/>
        </authorList>
    </citation>
    <scope>NUCLEOTIDE SEQUENCE [LARGE SCALE GENOMIC DNA]</scope>
    <source>
        <strain evidence="9 10">7K107</strain>
    </source>
</reference>
<evidence type="ECO:0000256" key="1">
    <source>
        <dbReference type="ARBA" id="ARBA00004651"/>
    </source>
</evidence>
<dbReference type="PANTHER" id="PTHR36115">
    <property type="entry name" value="PROLINE-RICH ANTIGEN HOMOLOG-RELATED"/>
    <property type="match status" value="1"/>
</dbReference>
<protein>
    <recommendedName>
        <fullName evidence="8">RDD domain-containing protein</fullName>
    </recommendedName>
</protein>
<gene>
    <name evidence="9" type="ORF">C1I98_00230</name>
</gene>
<accession>A0A2W2H904</accession>
<dbReference type="EMBL" id="POUA01000001">
    <property type="protein sequence ID" value="PZG57131.1"/>
    <property type="molecule type" value="Genomic_DNA"/>
</dbReference>
<keyword evidence="4 7" id="KW-1133">Transmembrane helix</keyword>
<dbReference type="GO" id="GO:0005886">
    <property type="term" value="C:plasma membrane"/>
    <property type="evidence" value="ECO:0007669"/>
    <property type="project" value="UniProtKB-SubCell"/>
</dbReference>
<feature type="transmembrane region" description="Helical" evidence="7">
    <location>
        <begin position="142"/>
        <end position="165"/>
    </location>
</feature>
<evidence type="ECO:0000313" key="9">
    <source>
        <dbReference type="EMBL" id="PZG57131.1"/>
    </source>
</evidence>
<evidence type="ECO:0000256" key="7">
    <source>
        <dbReference type="SAM" id="Phobius"/>
    </source>
</evidence>
<keyword evidence="10" id="KW-1185">Reference proteome</keyword>
<evidence type="ECO:0000256" key="3">
    <source>
        <dbReference type="ARBA" id="ARBA00022692"/>
    </source>
</evidence>
<comment type="subcellular location">
    <subcellularLocation>
        <location evidence="1">Cell membrane</location>
        <topology evidence="1">Multi-pass membrane protein</topology>
    </subcellularLocation>
</comment>
<feature type="transmembrane region" description="Helical" evidence="7">
    <location>
        <begin position="111"/>
        <end position="130"/>
    </location>
</feature>
<keyword evidence="5 7" id="KW-0472">Membrane</keyword>
<evidence type="ECO:0000256" key="4">
    <source>
        <dbReference type="ARBA" id="ARBA00022989"/>
    </source>
</evidence>
<dbReference type="Proteomes" id="UP000248544">
    <property type="component" value="Unassembled WGS sequence"/>
</dbReference>
<feature type="transmembrane region" description="Helical" evidence="7">
    <location>
        <begin position="41"/>
        <end position="62"/>
    </location>
</feature>
<sequence>MTAMPSEDDSARSASVAHDPHDPSAVPAEWWERMAARIIDAVPFVVLYYILFVVFSALFGPADVIAAAAVDGARAHTSLPRLIAWLISGAAFAVYDVVLHSRYGRTLGKHVLRIRLIPAGGGVLTTAALAKRAAMLPGPMAAMDIAVLNLLAGVFLFVVGLFILVDKPSQQGLHDKVAGTMVVRRPR</sequence>
<feature type="domain" description="RDD" evidence="8">
    <location>
        <begin position="28"/>
        <end position="179"/>
    </location>
</feature>
<dbReference type="Pfam" id="PF06271">
    <property type="entry name" value="RDD"/>
    <property type="match status" value="1"/>
</dbReference>
<dbReference type="PANTHER" id="PTHR36115:SF4">
    <property type="entry name" value="MEMBRANE PROTEIN"/>
    <property type="match status" value="1"/>
</dbReference>
<evidence type="ECO:0000313" key="10">
    <source>
        <dbReference type="Proteomes" id="UP000248544"/>
    </source>
</evidence>
<evidence type="ECO:0000256" key="2">
    <source>
        <dbReference type="ARBA" id="ARBA00022475"/>
    </source>
</evidence>
<proteinExistence type="predicted"/>
<feature type="region of interest" description="Disordered" evidence="6">
    <location>
        <begin position="1"/>
        <end position="23"/>
    </location>
</feature>
<keyword evidence="3 7" id="KW-0812">Transmembrane</keyword>
<dbReference type="RefSeq" id="WP_111165001.1">
    <property type="nucleotide sequence ID" value="NZ_POUA01000001.1"/>
</dbReference>
<evidence type="ECO:0000256" key="6">
    <source>
        <dbReference type="SAM" id="MobiDB-lite"/>
    </source>
</evidence>
<feature type="transmembrane region" description="Helical" evidence="7">
    <location>
        <begin position="82"/>
        <end position="99"/>
    </location>
</feature>
<organism evidence="9 10">
    <name type="scientific">Spongiactinospora gelatinilytica</name>
    <dbReference type="NCBI Taxonomy" id="2666298"/>
    <lineage>
        <taxon>Bacteria</taxon>
        <taxon>Bacillati</taxon>
        <taxon>Actinomycetota</taxon>
        <taxon>Actinomycetes</taxon>
        <taxon>Streptosporangiales</taxon>
        <taxon>Streptosporangiaceae</taxon>
        <taxon>Spongiactinospora</taxon>
    </lineage>
</organism>
<name>A0A2W2H904_9ACTN</name>
<comment type="caution">
    <text evidence="9">The sequence shown here is derived from an EMBL/GenBank/DDBJ whole genome shotgun (WGS) entry which is preliminary data.</text>
</comment>
<evidence type="ECO:0000256" key="5">
    <source>
        <dbReference type="ARBA" id="ARBA00023136"/>
    </source>
</evidence>
<keyword evidence="2" id="KW-1003">Cell membrane</keyword>
<dbReference type="InterPro" id="IPR010432">
    <property type="entry name" value="RDD"/>
</dbReference>
<dbReference type="AlphaFoldDB" id="A0A2W2H904"/>
<evidence type="ECO:0000259" key="8">
    <source>
        <dbReference type="Pfam" id="PF06271"/>
    </source>
</evidence>